<dbReference type="OrthoDB" id="9810005at2"/>
<keyword evidence="6" id="KW-1185">Reference proteome</keyword>
<keyword evidence="3" id="KW-0378">Hydrolase</keyword>
<dbReference type="AlphaFoldDB" id="A0A5C4SAX3"/>
<name>A0A5C4SAX3_CHLTI</name>
<keyword evidence="2 4" id="KW-0479">Metal-binding</keyword>
<dbReference type="Pfam" id="PF01026">
    <property type="entry name" value="TatD_DNase"/>
    <property type="match status" value="1"/>
</dbReference>
<comment type="similarity">
    <text evidence="1">Belongs to the metallo-dependent hydrolases superfamily. TatD-type hydrolase family.</text>
</comment>
<dbReference type="InterPro" id="IPR001130">
    <property type="entry name" value="TatD-like"/>
</dbReference>
<evidence type="ECO:0000256" key="2">
    <source>
        <dbReference type="ARBA" id="ARBA00022723"/>
    </source>
</evidence>
<dbReference type="InterPro" id="IPR032466">
    <property type="entry name" value="Metal_Hydrolase"/>
</dbReference>
<sequence length="259" mass="28649">MSTPAFCDIHCHLSFPDFDLDRDRVIDDLLAAGVRRLIDPGTGVETNRRSIELAARHDFIYSNVGLHPHETNAPLTPELFDELATQARSPNVVGIGEIGLDYHWPDHDAALQQAAFREMLRMAISLDLPVVIHCRDAWPDMLRILSEERSSALRGAMHCFSGDLDMARRCIALGLKISIPGTITYKKSPLPDVVASVSLGDLCSETDAPYLAPAPKRGKRNEPAFIVHTVRKIADHRPEPFEKVVEALASNAKTLFSLP</sequence>
<dbReference type="SUPFAM" id="SSF51556">
    <property type="entry name" value="Metallo-dependent hydrolases"/>
    <property type="match status" value="1"/>
</dbReference>
<dbReference type="InterPro" id="IPR015991">
    <property type="entry name" value="TatD/YcfH-like"/>
</dbReference>
<dbReference type="PANTHER" id="PTHR46124">
    <property type="entry name" value="D-AMINOACYL-TRNA DEACYLASE"/>
    <property type="match status" value="1"/>
</dbReference>
<feature type="binding site" evidence="4">
    <location>
        <position position="158"/>
    </location>
    <ligand>
        <name>a divalent metal cation</name>
        <dbReference type="ChEBI" id="CHEBI:60240"/>
        <label>2</label>
    </ligand>
</feature>
<evidence type="ECO:0000313" key="5">
    <source>
        <dbReference type="EMBL" id="TNJ39861.1"/>
    </source>
</evidence>
<dbReference type="Proteomes" id="UP000308271">
    <property type="component" value="Unassembled WGS sequence"/>
</dbReference>
<comment type="caution">
    <text evidence="5">The sequence shown here is derived from an EMBL/GenBank/DDBJ whole genome shotgun (WGS) entry which is preliminary data.</text>
</comment>
<dbReference type="RefSeq" id="WP_139456163.1">
    <property type="nucleotide sequence ID" value="NZ_VDCH01000003.1"/>
</dbReference>
<dbReference type="Gene3D" id="3.20.20.140">
    <property type="entry name" value="Metal-dependent hydrolases"/>
    <property type="match status" value="1"/>
</dbReference>
<gene>
    <name evidence="5" type="ORF">FGF66_02715</name>
</gene>
<dbReference type="GO" id="GO:0016788">
    <property type="term" value="F:hydrolase activity, acting on ester bonds"/>
    <property type="evidence" value="ECO:0007669"/>
    <property type="project" value="InterPro"/>
</dbReference>
<feature type="binding site" evidence="4">
    <location>
        <position position="10"/>
    </location>
    <ligand>
        <name>a divalent metal cation</name>
        <dbReference type="ChEBI" id="CHEBI:60240"/>
        <label>1</label>
    </ligand>
</feature>
<evidence type="ECO:0000256" key="1">
    <source>
        <dbReference type="ARBA" id="ARBA00009275"/>
    </source>
</evidence>
<evidence type="ECO:0000256" key="3">
    <source>
        <dbReference type="ARBA" id="ARBA00022801"/>
    </source>
</evidence>
<feature type="binding site" evidence="4">
    <location>
        <position position="12"/>
    </location>
    <ligand>
        <name>a divalent metal cation</name>
        <dbReference type="ChEBI" id="CHEBI:60240"/>
        <label>1</label>
    </ligand>
</feature>
<dbReference type="PIRSF" id="PIRSF005902">
    <property type="entry name" value="DNase_TatD"/>
    <property type="match status" value="1"/>
</dbReference>
<feature type="binding site" evidence="4">
    <location>
        <position position="97"/>
    </location>
    <ligand>
        <name>a divalent metal cation</name>
        <dbReference type="ChEBI" id="CHEBI:60240"/>
        <label>1</label>
    </ligand>
</feature>
<dbReference type="NCBIfam" id="TIGR00010">
    <property type="entry name" value="YchF/TatD family DNA exonuclease"/>
    <property type="match status" value="1"/>
</dbReference>
<dbReference type="EMBL" id="VDCH01000003">
    <property type="protein sequence ID" value="TNJ39861.1"/>
    <property type="molecule type" value="Genomic_DNA"/>
</dbReference>
<reference evidence="5 6" key="1">
    <citation type="submission" date="2019-05" db="EMBL/GenBank/DDBJ databases">
        <title>Draft Whole-Genome sequence of the green sulfur bacterium Chlorobaculum thiosulfatiphilum DSM 249.</title>
        <authorList>
            <person name="Meyer T.E."/>
            <person name="Kyndt J.A."/>
        </authorList>
    </citation>
    <scope>NUCLEOTIDE SEQUENCE [LARGE SCALE GENOMIC DNA]</scope>
    <source>
        <strain evidence="5 6">DSM 249</strain>
    </source>
</reference>
<organism evidence="5 6">
    <name type="scientific">Chlorobaculum thiosulfatiphilum</name>
    <name type="common">Chlorobium limicola f.sp. thiosulfatophilum</name>
    <dbReference type="NCBI Taxonomy" id="115852"/>
    <lineage>
        <taxon>Bacteria</taxon>
        <taxon>Pseudomonadati</taxon>
        <taxon>Chlorobiota</taxon>
        <taxon>Chlorobiia</taxon>
        <taxon>Chlorobiales</taxon>
        <taxon>Chlorobiaceae</taxon>
        <taxon>Chlorobaculum</taxon>
    </lineage>
</organism>
<feature type="binding site" evidence="4">
    <location>
        <position position="133"/>
    </location>
    <ligand>
        <name>a divalent metal cation</name>
        <dbReference type="ChEBI" id="CHEBI:60240"/>
        <label>2</label>
    </ligand>
</feature>
<evidence type="ECO:0000313" key="6">
    <source>
        <dbReference type="Proteomes" id="UP000308271"/>
    </source>
</evidence>
<proteinExistence type="inferred from homology"/>
<protein>
    <submittedName>
        <fullName evidence="5">TatD family deoxyribonuclease</fullName>
    </submittedName>
</protein>
<accession>A0A5C4SAX3</accession>
<dbReference type="PANTHER" id="PTHR46124:SF2">
    <property type="entry name" value="D-AMINOACYL-TRNA DEACYLASE"/>
    <property type="match status" value="1"/>
</dbReference>
<feature type="binding site" evidence="4">
    <location>
        <position position="207"/>
    </location>
    <ligand>
        <name>a divalent metal cation</name>
        <dbReference type="ChEBI" id="CHEBI:60240"/>
        <label>1</label>
    </ligand>
</feature>
<dbReference type="GO" id="GO:0046872">
    <property type="term" value="F:metal ion binding"/>
    <property type="evidence" value="ECO:0007669"/>
    <property type="project" value="UniProtKB-KW"/>
</dbReference>
<dbReference type="CDD" id="cd01310">
    <property type="entry name" value="TatD_DNAse"/>
    <property type="match status" value="1"/>
</dbReference>
<evidence type="ECO:0000256" key="4">
    <source>
        <dbReference type="PIRSR" id="PIRSR005902-1"/>
    </source>
</evidence>
<dbReference type="GO" id="GO:0004536">
    <property type="term" value="F:DNA nuclease activity"/>
    <property type="evidence" value="ECO:0007669"/>
    <property type="project" value="InterPro"/>
</dbReference>
<dbReference type="FunFam" id="3.20.20.140:FF:000005">
    <property type="entry name" value="TatD family hydrolase"/>
    <property type="match status" value="1"/>
</dbReference>